<organism evidence="1 2">
    <name type="scientific">Streptomyces shaanxiensis</name>
    <dbReference type="NCBI Taxonomy" id="653357"/>
    <lineage>
        <taxon>Bacteria</taxon>
        <taxon>Bacillati</taxon>
        <taxon>Actinomycetota</taxon>
        <taxon>Actinomycetes</taxon>
        <taxon>Kitasatosporales</taxon>
        <taxon>Streptomycetaceae</taxon>
        <taxon>Streptomyces</taxon>
    </lineage>
</organism>
<keyword evidence="2" id="KW-1185">Reference proteome</keyword>
<evidence type="ECO:0000313" key="1">
    <source>
        <dbReference type="EMBL" id="GAA4059095.1"/>
    </source>
</evidence>
<dbReference type="EMBL" id="BAAAZY010000010">
    <property type="protein sequence ID" value="GAA4059095.1"/>
    <property type="molecule type" value="Genomic_DNA"/>
</dbReference>
<dbReference type="Proteomes" id="UP001499984">
    <property type="component" value="Unassembled WGS sequence"/>
</dbReference>
<name>A0ABP7V3Y9_9ACTN</name>
<evidence type="ECO:0000313" key="2">
    <source>
        <dbReference type="Proteomes" id="UP001499984"/>
    </source>
</evidence>
<reference evidence="2" key="1">
    <citation type="journal article" date="2019" name="Int. J. Syst. Evol. Microbiol.">
        <title>The Global Catalogue of Microorganisms (GCM) 10K type strain sequencing project: providing services to taxonomists for standard genome sequencing and annotation.</title>
        <authorList>
            <consortium name="The Broad Institute Genomics Platform"/>
            <consortium name="The Broad Institute Genome Sequencing Center for Infectious Disease"/>
            <person name="Wu L."/>
            <person name="Ma J."/>
        </authorList>
    </citation>
    <scope>NUCLEOTIDE SEQUENCE [LARGE SCALE GENOMIC DNA]</scope>
    <source>
        <strain evidence="2">JCM 16925</strain>
    </source>
</reference>
<dbReference type="RefSeq" id="WP_345013611.1">
    <property type="nucleotide sequence ID" value="NZ_BAAAZY010000010.1"/>
</dbReference>
<proteinExistence type="predicted"/>
<protein>
    <submittedName>
        <fullName evidence="1">Uncharacterized protein</fullName>
    </submittedName>
</protein>
<accession>A0ABP7V3Y9</accession>
<sequence length="334" mass="35561">MRGTLVQVGEQLLVDCPMAGLSRLLSQACPDAWRSPAADFTADVEVVVQPDSTPFAGRGWEPLSRGAIRRDGAVVLRNACASGFDLRIRPEPDRLLVEARWRPPTQERLAALVLRPRFHLLARAALVQYPALWWAGCHGRVPLHAAALTVGNTVALLAGPGGIGTSTLLFGAVTAGEHACADNLVACGGRDVYGLVEPVRVAGSGGRRMAHGRVERPLPGRVEMLRPATLVVLRRNSGARPVVRPLDPQQAAQSLAAGTYMAGELRRYWSFAATLALGTGRGPVHPPVTEVAHTIARHVPACELVLGDRPSEGLAELLRLGAPDPQQDPQEATP</sequence>
<gene>
    <name evidence="1" type="ORF">GCM10022233_35000</name>
</gene>
<comment type="caution">
    <text evidence="1">The sequence shown here is derived from an EMBL/GenBank/DDBJ whole genome shotgun (WGS) entry which is preliminary data.</text>
</comment>